<feature type="active site" evidence="4">
    <location>
        <position position="425"/>
    </location>
</feature>
<feature type="active site" evidence="4">
    <location>
        <position position="311"/>
    </location>
</feature>
<dbReference type="PROSITE" id="PS51463">
    <property type="entry name" value="P_GLUCOSE_ISOMERASE_3"/>
    <property type="match status" value="1"/>
</dbReference>
<name>A0A7C4Y3I0_9BACT</name>
<dbReference type="GO" id="GO:0005829">
    <property type="term" value="C:cytosol"/>
    <property type="evidence" value="ECO:0007669"/>
    <property type="project" value="TreeGrafter"/>
</dbReference>
<dbReference type="GO" id="GO:0097367">
    <property type="term" value="F:carbohydrate derivative binding"/>
    <property type="evidence" value="ECO:0007669"/>
    <property type="project" value="InterPro"/>
</dbReference>
<organism evidence="6">
    <name type="scientific">Caldisericum exile</name>
    <dbReference type="NCBI Taxonomy" id="693075"/>
    <lineage>
        <taxon>Bacteria</taxon>
        <taxon>Pseudomonadati</taxon>
        <taxon>Caldisericota/Cryosericota group</taxon>
        <taxon>Caldisericota</taxon>
        <taxon>Caldisericia</taxon>
        <taxon>Caldisericales</taxon>
        <taxon>Caldisericaceae</taxon>
        <taxon>Caldisericum</taxon>
    </lineage>
</organism>
<accession>A0A7C4Y3I0</accession>
<evidence type="ECO:0000313" key="6">
    <source>
        <dbReference type="EMBL" id="HGW59961.1"/>
    </source>
</evidence>
<dbReference type="InterPro" id="IPR035482">
    <property type="entry name" value="SIS_PGI_2"/>
</dbReference>
<dbReference type="Pfam" id="PF00342">
    <property type="entry name" value="PGI"/>
    <property type="match status" value="1"/>
</dbReference>
<dbReference type="PANTHER" id="PTHR11469:SF1">
    <property type="entry name" value="GLUCOSE-6-PHOSPHATE ISOMERASE"/>
    <property type="match status" value="1"/>
</dbReference>
<dbReference type="GO" id="GO:0051156">
    <property type="term" value="P:glucose 6-phosphate metabolic process"/>
    <property type="evidence" value="ECO:0007669"/>
    <property type="project" value="TreeGrafter"/>
</dbReference>
<proteinExistence type="inferred from homology"/>
<dbReference type="CDD" id="cd05015">
    <property type="entry name" value="SIS_PGI_1"/>
    <property type="match status" value="1"/>
</dbReference>
<comment type="function">
    <text evidence="4">Catalyzes the reversible isomerization of glucose-6-phosphate to fructose-6-phosphate.</text>
</comment>
<dbReference type="GO" id="GO:0006096">
    <property type="term" value="P:glycolytic process"/>
    <property type="evidence" value="ECO:0007669"/>
    <property type="project" value="UniProtKB-UniRule"/>
</dbReference>
<evidence type="ECO:0000256" key="1">
    <source>
        <dbReference type="ARBA" id="ARBA00022432"/>
    </source>
</evidence>
<dbReference type="InterPro" id="IPR035476">
    <property type="entry name" value="SIS_PGI_1"/>
</dbReference>
<dbReference type="Gene3D" id="3.40.50.10490">
    <property type="entry name" value="Glucose-6-phosphate isomerase like protein, domain 1"/>
    <property type="match status" value="2"/>
</dbReference>
<keyword evidence="4" id="KW-0963">Cytoplasm</keyword>
<dbReference type="UniPathway" id="UPA00138"/>
<keyword evidence="3 4" id="KW-0413">Isomerase</keyword>
<dbReference type="EC" id="5.3.1.9" evidence="4"/>
<sequence length="456" mass="52636">MLIDFTNACEEIAHEHGIKRKEIELNRELLKKVKEAILEKEKRDYYPLLLPEIMEKECDEIVTFAESVRENFDNLVVVGMGGSILGNELLHFALQGIYGNLTAEKKIYFLDNIDPETNLTLLEAVDLRRTFFNFISKSGNTSETLLNMLLISHLLKKAGGDLYRQSLFTTDPEKGFLRRLGKERNVKTYPIHPLVGGRYSVLSHVGLFGAAFEGIDIKKILASARERKRHFILSRPEEESALILPFIQYKLFKEKNININVIFSYSDALEYAGKWYEQLLAESIGKQFARDGKTIFAGITPVVARGPFHQHSTLQLFMEGPFDKLILFLVVKHFRKETYINEETLQYPELKFLRDHRYSELLYNEYVATKYALSQNHRPNISLEIEEINEESIGELIYFFELEVLALGELLHINPIDQPSVEVGKKITHALMGDENYKEVLKTIEKLENLDKLILD</sequence>
<dbReference type="HAMAP" id="MF_00473">
    <property type="entry name" value="G6P_isomerase"/>
    <property type="match status" value="1"/>
</dbReference>
<dbReference type="SUPFAM" id="SSF53697">
    <property type="entry name" value="SIS domain"/>
    <property type="match status" value="1"/>
</dbReference>
<dbReference type="EMBL" id="DTHV01000022">
    <property type="protein sequence ID" value="HGW59961.1"/>
    <property type="molecule type" value="Genomic_DNA"/>
</dbReference>
<evidence type="ECO:0000256" key="3">
    <source>
        <dbReference type="ARBA" id="ARBA00023235"/>
    </source>
</evidence>
<dbReference type="GO" id="GO:0006094">
    <property type="term" value="P:gluconeogenesis"/>
    <property type="evidence" value="ECO:0007669"/>
    <property type="project" value="UniProtKB-UniRule"/>
</dbReference>
<dbReference type="InterPro" id="IPR046348">
    <property type="entry name" value="SIS_dom_sf"/>
</dbReference>
<evidence type="ECO:0000256" key="4">
    <source>
        <dbReference type="HAMAP-Rule" id="MF_00473"/>
    </source>
</evidence>
<feature type="active site" description="Proton donor" evidence="4">
    <location>
        <position position="282"/>
    </location>
</feature>
<comment type="similarity">
    <text evidence="4 5">Belongs to the GPI family.</text>
</comment>
<comment type="caution">
    <text evidence="6">The sequence shown here is derived from an EMBL/GenBank/DDBJ whole genome shotgun (WGS) entry which is preliminary data.</text>
</comment>
<reference evidence="6" key="1">
    <citation type="journal article" date="2020" name="mSystems">
        <title>Genome- and Community-Level Interaction Insights into Carbon Utilization and Element Cycling Functions of Hydrothermarchaeota in Hydrothermal Sediment.</title>
        <authorList>
            <person name="Zhou Z."/>
            <person name="Liu Y."/>
            <person name="Xu W."/>
            <person name="Pan J."/>
            <person name="Luo Z.H."/>
            <person name="Li M."/>
        </authorList>
    </citation>
    <scope>NUCLEOTIDE SEQUENCE [LARGE SCALE GENOMIC DNA]</scope>
    <source>
        <strain evidence="6">SpSt-794</strain>
    </source>
</reference>
<dbReference type="CDD" id="cd05016">
    <property type="entry name" value="SIS_PGI_2"/>
    <property type="match status" value="1"/>
</dbReference>
<evidence type="ECO:0000256" key="2">
    <source>
        <dbReference type="ARBA" id="ARBA00023152"/>
    </source>
</evidence>
<dbReference type="GO" id="GO:0004347">
    <property type="term" value="F:glucose-6-phosphate isomerase activity"/>
    <property type="evidence" value="ECO:0007669"/>
    <property type="project" value="UniProtKB-UniRule"/>
</dbReference>
<protein>
    <recommendedName>
        <fullName evidence="4">Glucose-6-phosphate isomerase</fullName>
        <shortName evidence="4">GPI</shortName>
        <ecNumber evidence="4">5.3.1.9</ecNumber>
    </recommendedName>
    <alternativeName>
        <fullName evidence="4">Phosphoglucose isomerase</fullName>
        <shortName evidence="4">PGI</shortName>
    </alternativeName>
    <alternativeName>
        <fullName evidence="4">Phosphohexose isomerase</fullName>
        <shortName evidence="4">PHI</shortName>
    </alternativeName>
</protein>
<dbReference type="InterPro" id="IPR001672">
    <property type="entry name" value="G6P_Isomerase"/>
</dbReference>
<keyword evidence="2 4" id="KW-0324">Glycolysis</keyword>
<gene>
    <name evidence="4" type="primary">pgi</name>
    <name evidence="6" type="ORF">ENV82_00740</name>
</gene>
<evidence type="ECO:0000256" key="5">
    <source>
        <dbReference type="RuleBase" id="RU000612"/>
    </source>
</evidence>
<dbReference type="UniPathway" id="UPA00109">
    <property type="reaction ID" value="UER00181"/>
</dbReference>
<keyword evidence="1 4" id="KW-0312">Gluconeogenesis</keyword>
<dbReference type="AlphaFoldDB" id="A0A7C4Y3I0"/>
<dbReference type="GO" id="GO:0048029">
    <property type="term" value="F:monosaccharide binding"/>
    <property type="evidence" value="ECO:0007669"/>
    <property type="project" value="TreeGrafter"/>
</dbReference>
<comment type="subcellular location">
    <subcellularLocation>
        <location evidence="4">Cytoplasm</location>
    </subcellularLocation>
</comment>
<comment type="pathway">
    <text evidence="4 5">Carbohydrate degradation; glycolysis; D-glyceraldehyde 3-phosphate and glycerone phosphate from D-glucose: step 2/4.</text>
</comment>
<dbReference type="PANTHER" id="PTHR11469">
    <property type="entry name" value="GLUCOSE-6-PHOSPHATE ISOMERASE"/>
    <property type="match status" value="1"/>
</dbReference>
<dbReference type="PRINTS" id="PR00662">
    <property type="entry name" value="G6PISOMERASE"/>
</dbReference>
<comment type="catalytic activity">
    <reaction evidence="4 5">
        <text>alpha-D-glucose 6-phosphate = beta-D-fructose 6-phosphate</text>
        <dbReference type="Rhea" id="RHEA:11816"/>
        <dbReference type="ChEBI" id="CHEBI:57634"/>
        <dbReference type="ChEBI" id="CHEBI:58225"/>
        <dbReference type="EC" id="5.3.1.9"/>
    </reaction>
</comment>
<comment type="pathway">
    <text evidence="4">Carbohydrate biosynthesis; gluconeogenesis.</text>
</comment>